<gene>
    <name evidence="1" type="ORF">CCHLO57077_00008268</name>
</gene>
<protein>
    <submittedName>
        <fullName evidence="1">Uncharacterized protein</fullName>
    </submittedName>
</protein>
<name>A0AA35PXK7_9HYPO</name>
<dbReference type="AlphaFoldDB" id="A0AA35PXK7"/>
<evidence type="ECO:0000313" key="1">
    <source>
        <dbReference type="EMBL" id="CAI6087783.1"/>
    </source>
</evidence>
<sequence length="127" mass="13930">MINVTTSGIEHCVSRLNHESSGAIRKYEMSIDDLTSPEPMTNSVCADMDALRPKVACDGVRSQTWMFHPYNSVARITVTVTPTPMTFSLSTMAVNISQSSNPALRTMTVLTYNLARTEMIPSGQNIS</sequence>
<dbReference type="Proteomes" id="UP001160390">
    <property type="component" value="Unassembled WGS sequence"/>
</dbReference>
<evidence type="ECO:0000313" key="2">
    <source>
        <dbReference type="Proteomes" id="UP001160390"/>
    </source>
</evidence>
<organism evidence="1 2">
    <name type="scientific">Clonostachys chloroleuca</name>
    <dbReference type="NCBI Taxonomy" id="1926264"/>
    <lineage>
        <taxon>Eukaryota</taxon>
        <taxon>Fungi</taxon>
        <taxon>Dikarya</taxon>
        <taxon>Ascomycota</taxon>
        <taxon>Pezizomycotina</taxon>
        <taxon>Sordariomycetes</taxon>
        <taxon>Hypocreomycetidae</taxon>
        <taxon>Hypocreales</taxon>
        <taxon>Bionectriaceae</taxon>
        <taxon>Clonostachys</taxon>
    </lineage>
</organism>
<comment type="caution">
    <text evidence="1">The sequence shown here is derived from an EMBL/GenBank/DDBJ whole genome shotgun (WGS) entry which is preliminary data.</text>
</comment>
<proteinExistence type="predicted"/>
<reference evidence="1" key="1">
    <citation type="submission" date="2023-01" db="EMBL/GenBank/DDBJ databases">
        <authorList>
            <person name="Piombo E."/>
        </authorList>
    </citation>
    <scope>NUCLEOTIDE SEQUENCE</scope>
</reference>
<keyword evidence="2" id="KW-1185">Reference proteome</keyword>
<accession>A0AA35PXK7</accession>
<dbReference type="EMBL" id="CABFNP030000799">
    <property type="protein sequence ID" value="CAI6087783.1"/>
    <property type="molecule type" value="Genomic_DNA"/>
</dbReference>